<dbReference type="Proteomes" id="UP000199306">
    <property type="component" value="Unassembled WGS sequence"/>
</dbReference>
<evidence type="ECO:0000313" key="4">
    <source>
        <dbReference type="EMBL" id="SFQ11785.1"/>
    </source>
</evidence>
<keyword evidence="1" id="KW-0472">Membrane</keyword>
<reference evidence="4 5" key="1">
    <citation type="submission" date="2016-10" db="EMBL/GenBank/DDBJ databases">
        <authorList>
            <person name="de Groot N.N."/>
        </authorList>
    </citation>
    <scope>NUCLEOTIDE SEQUENCE [LARGE SCALE GENOMIC DNA]</scope>
    <source>
        <strain evidence="5">E92,LMG 26720,CCM 7988</strain>
    </source>
</reference>
<proteinExistence type="predicted"/>
<dbReference type="EMBL" id="FOXH01000010">
    <property type="protein sequence ID" value="SFQ11785.1"/>
    <property type="molecule type" value="Genomic_DNA"/>
</dbReference>
<dbReference type="RefSeq" id="WP_092018303.1">
    <property type="nucleotide sequence ID" value="NZ_FOXH01000010.1"/>
</dbReference>
<dbReference type="Pfam" id="PF16344">
    <property type="entry name" value="FecR_C"/>
    <property type="match status" value="1"/>
</dbReference>
<evidence type="ECO:0000256" key="1">
    <source>
        <dbReference type="SAM" id="Phobius"/>
    </source>
</evidence>
<feature type="domain" description="FecR protein" evidence="2">
    <location>
        <begin position="126"/>
        <end position="215"/>
    </location>
</feature>
<evidence type="ECO:0000259" key="2">
    <source>
        <dbReference type="Pfam" id="PF04773"/>
    </source>
</evidence>
<dbReference type="PANTHER" id="PTHR30273">
    <property type="entry name" value="PERIPLASMIC SIGNAL SENSOR AND SIGMA FACTOR ACTIVATOR FECR-RELATED"/>
    <property type="match status" value="1"/>
</dbReference>
<feature type="domain" description="Protein FecR C-terminal" evidence="3">
    <location>
        <begin position="266"/>
        <end position="331"/>
    </location>
</feature>
<protein>
    <submittedName>
        <fullName evidence="4">Ferric-dicitrate binding protein FerR, regulates iron transport through sigma-19</fullName>
    </submittedName>
</protein>
<dbReference type="InterPro" id="IPR006860">
    <property type="entry name" value="FecR"/>
</dbReference>
<feature type="transmembrane region" description="Helical" evidence="1">
    <location>
        <begin position="78"/>
        <end position="99"/>
    </location>
</feature>
<dbReference type="PANTHER" id="PTHR30273:SF2">
    <property type="entry name" value="PROTEIN FECR"/>
    <property type="match status" value="1"/>
</dbReference>
<dbReference type="STRING" id="1079859.SAMN04515674_110104"/>
<name>A0A1I5VWD0_9BACT</name>
<dbReference type="Gene3D" id="2.60.120.1440">
    <property type="match status" value="1"/>
</dbReference>
<accession>A0A1I5VWD0</accession>
<dbReference type="InterPro" id="IPR012373">
    <property type="entry name" value="Ferrdict_sens_TM"/>
</dbReference>
<dbReference type="Gene3D" id="3.55.50.30">
    <property type="match status" value="1"/>
</dbReference>
<dbReference type="InterPro" id="IPR032508">
    <property type="entry name" value="FecR_C"/>
</dbReference>
<keyword evidence="1" id="KW-1133">Transmembrane helix</keyword>
<keyword evidence="5" id="KW-1185">Reference proteome</keyword>
<dbReference type="Pfam" id="PF04773">
    <property type="entry name" value="FecR"/>
    <property type="match status" value="1"/>
</dbReference>
<organism evidence="4 5">
    <name type="scientific">Pseudarcicella hirudinis</name>
    <dbReference type="NCBI Taxonomy" id="1079859"/>
    <lineage>
        <taxon>Bacteria</taxon>
        <taxon>Pseudomonadati</taxon>
        <taxon>Bacteroidota</taxon>
        <taxon>Cytophagia</taxon>
        <taxon>Cytophagales</taxon>
        <taxon>Flectobacillaceae</taxon>
        <taxon>Pseudarcicella</taxon>
    </lineage>
</organism>
<keyword evidence="1" id="KW-0812">Transmembrane</keyword>
<dbReference type="GO" id="GO:0016989">
    <property type="term" value="F:sigma factor antagonist activity"/>
    <property type="evidence" value="ECO:0007669"/>
    <property type="project" value="TreeGrafter"/>
</dbReference>
<evidence type="ECO:0000259" key="3">
    <source>
        <dbReference type="Pfam" id="PF16344"/>
    </source>
</evidence>
<dbReference type="PIRSF" id="PIRSF018266">
    <property type="entry name" value="FecR"/>
    <property type="match status" value="1"/>
</dbReference>
<sequence>MQKNIDPDLLKRYLENSLNPEEKEKVELWYESLPGDEDSWSKLSPQQKDTFQVETWENINQHIELPGSGKVISFRPSWLRTGMIAASVLIILGVLGVLWQKREKVFSQESAVAEISDNWKVFTNTQNKIVRHNFSDGSAVWLHPNTEVRFPVRFSGKQRKIIFRGEGFFEIAKDRQHPFIIQTDKIQIAVLGTSFTVKSRTKNSPVEVSVVTGKVSVKVMEESVNKSSAILTAGQSVAYNPQTTLLTVNKNIIKENKQTLYQPVTISFDNSRLEDVIKQLEEKFDTKITLINAQIANCRITADFDQENLLLILDIISETTNLSYSLENNQVELSGPGCN</sequence>
<evidence type="ECO:0000313" key="5">
    <source>
        <dbReference type="Proteomes" id="UP000199306"/>
    </source>
</evidence>
<gene>
    <name evidence="4" type="ORF">SAMN04515674_110104</name>
</gene>
<dbReference type="AlphaFoldDB" id="A0A1I5VWD0"/>
<dbReference type="OrthoDB" id="1452822at2"/>